<feature type="binding site" evidence="4">
    <location>
        <position position="179"/>
    </location>
    <ligand>
        <name>Zn(2+)</name>
        <dbReference type="ChEBI" id="CHEBI:29105"/>
        <label>1</label>
    </ligand>
</feature>
<keyword evidence="9" id="KW-1185">Reference proteome</keyword>
<feature type="binding site" evidence="4">
    <location>
        <position position="200"/>
    </location>
    <ligand>
        <name>Zn(2+)</name>
        <dbReference type="ChEBI" id="CHEBI:29105"/>
        <label>2</label>
    </ligand>
</feature>
<dbReference type="Proteomes" id="UP000225277">
    <property type="component" value="Unassembled WGS sequence"/>
</dbReference>
<dbReference type="InterPro" id="IPR028651">
    <property type="entry name" value="ING_fam"/>
</dbReference>
<dbReference type="InterPro" id="IPR011011">
    <property type="entry name" value="Znf_FYVE_PHD"/>
</dbReference>
<keyword evidence="3 4" id="KW-0862">Zinc</keyword>
<feature type="binding site" evidence="4">
    <location>
        <position position="166"/>
    </location>
    <ligand>
        <name>Zn(2+)</name>
        <dbReference type="ChEBI" id="CHEBI:29105"/>
        <label>2</label>
    </ligand>
</feature>
<keyword evidence="1 4" id="KW-0479">Metal-binding</keyword>
<organism evidence="8 9">
    <name type="scientific">Ramularia collo-cygni</name>
    <dbReference type="NCBI Taxonomy" id="112498"/>
    <lineage>
        <taxon>Eukaryota</taxon>
        <taxon>Fungi</taxon>
        <taxon>Dikarya</taxon>
        <taxon>Ascomycota</taxon>
        <taxon>Pezizomycotina</taxon>
        <taxon>Dothideomycetes</taxon>
        <taxon>Dothideomycetidae</taxon>
        <taxon>Mycosphaerellales</taxon>
        <taxon>Mycosphaerellaceae</taxon>
        <taxon>Ramularia</taxon>
    </lineage>
</organism>
<evidence type="ECO:0000313" key="8">
    <source>
        <dbReference type="EMBL" id="CZT14963.1"/>
    </source>
</evidence>
<dbReference type="EMBL" id="FJUY01000001">
    <property type="protein sequence ID" value="CZT14963.1"/>
    <property type="molecule type" value="Genomic_DNA"/>
</dbReference>
<feature type="region of interest" description="Disordered" evidence="6">
    <location>
        <begin position="44"/>
        <end position="118"/>
    </location>
</feature>
<dbReference type="PROSITE" id="PS50016">
    <property type="entry name" value="ZF_PHD_2"/>
    <property type="match status" value="1"/>
</dbReference>
<evidence type="ECO:0000256" key="5">
    <source>
        <dbReference type="PROSITE-ProRule" id="PRU00146"/>
    </source>
</evidence>
<dbReference type="Gene3D" id="3.30.40.10">
    <property type="entry name" value="Zinc/RING finger domain, C3HC4 (zinc finger)"/>
    <property type="match status" value="1"/>
</dbReference>
<dbReference type="AlphaFoldDB" id="A0A2D3V3V3"/>
<feature type="binding site" evidence="4">
    <location>
        <position position="182"/>
    </location>
    <ligand>
        <name>Zn(2+)</name>
        <dbReference type="ChEBI" id="CHEBI:29105"/>
        <label>1</label>
    </ligand>
</feature>
<evidence type="ECO:0000256" key="4">
    <source>
        <dbReference type="PIRSR" id="PIRSR628651-51"/>
    </source>
</evidence>
<name>A0A2D3V3V3_9PEZI</name>
<evidence type="ECO:0000256" key="3">
    <source>
        <dbReference type="ARBA" id="ARBA00022833"/>
    </source>
</evidence>
<feature type="binding site" evidence="4">
    <location>
        <position position="171"/>
    </location>
    <ligand>
        <name>Zn(2+)</name>
        <dbReference type="ChEBI" id="CHEBI:29105"/>
        <label>2</label>
    </ligand>
</feature>
<feature type="binding site" evidence="4">
    <location>
        <position position="151"/>
    </location>
    <ligand>
        <name>Zn(2+)</name>
        <dbReference type="ChEBI" id="CHEBI:29105"/>
        <label>1</label>
    </ligand>
</feature>
<evidence type="ECO:0000256" key="6">
    <source>
        <dbReference type="SAM" id="MobiDB-lite"/>
    </source>
</evidence>
<dbReference type="GO" id="GO:0000785">
    <property type="term" value="C:chromatin"/>
    <property type="evidence" value="ECO:0007669"/>
    <property type="project" value="UniProtKB-ARBA"/>
</dbReference>
<dbReference type="InterPro" id="IPR019787">
    <property type="entry name" value="Znf_PHD-finger"/>
</dbReference>
<gene>
    <name evidence="8" type="ORF">RCC_00887</name>
</gene>
<evidence type="ECO:0000256" key="1">
    <source>
        <dbReference type="ARBA" id="ARBA00022723"/>
    </source>
</evidence>
<feature type="domain" description="PHD-type" evidence="7">
    <location>
        <begin position="148"/>
        <end position="206"/>
    </location>
</feature>
<dbReference type="OrthoDB" id="5411773at2759"/>
<feature type="binding site" evidence="4">
    <location>
        <position position="203"/>
    </location>
    <ligand>
        <name>Zn(2+)</name>
        <dbReference type="ChEBI" id="CHEBI:29105"/>
        <label>2</label>
    </ligand>
</feature>
<dbReference type="RefSeq" id="XP_023621860.1">
    <property type="nucleotide sequence ID" value="XM_023766092.1"/>
</dbReference>
<dbReference type="InterPro" id="IPR013083">
    <property type="entry name" value="Znf_RING/FYVE/PHD"/>
</dbReference>
<evidence type="ECO:0000259" key="7">
    <source>
        <dbReference type="PROSITE" id="PS50016"/>
    </source>
</evidence>
<reference evidence="8 9" key="1">
    <citation type="submission" date="2016-03" db="EMBL/GenBank/DDBJ databases">
        <authorList>
            <person name="Ploux O."/>
        </authorList>
    </citation>
    <scope>NUCLEOTIDE SEQUENCE [LARGE SCALE GENOMIC DNA]</scope>
    <source>
        <strain evidence="8 9">URUG2</strain>
    </source>
</reference>
<keyword evidence="2 5" id="KW-0863">Zinc-finger</keyword>
<accession>A0A2D3V3V3</accession>
<dbReference type="STRING" id="112498.A0A2D3V3V3"/>
<proteinExistence type="predicted"/>
<dbReference type="GO" id="GO:0008270">
    <property type="term" value="F:zinc ion binding"/>
    <property type="evidence" value="ECO:0007669"/>
    <property type="project" value="UniProtKB-KW"/>
</dbReference>
<sequence length="243" mass="26610">MQSFNTLLSVRDGSWSFPVTAAPPLPSASVDLATSLPGDVATATVPDIQTASDFEDEHSSTTIEQPILSKPIPPSTPVKSTKKSRKRKVTDPDGEYKSSGNKKKRAAPTPTKSKPKRKTYDYLAETDYKPTSKVVVEYTIDDEIDDDPDICHDDCEEKDEQDMIHCDGEACRLGGKWFHTGCVGFDGPLPSNIEDFEWYCLTCREELGVGEDTDGLIYRADSGIGDDGDVKVVARRLRSASGL</sequence>
<protein>
    <recommendedName>
        <fullName evidence="7">PHD-type domain-containing protein</fullName>
    </recommendedName>
</protein>
<evidence type="ECO:0000313" key="9">
    <source>
        <dbReference type="Proteomes" id="UP000225277"/>
    </source>
</evidence>
<dbReference type="SUPFAM" id="SSF57903">
    <property type="entry name" value="FYVE/PHD zinc finger"/>
    <property type="match status" value="1"/>
</dbReference>
<feature type="binding site" evidence="4">
    <location>
        <position position="155"/>
    </location>
    <ligand>
        <name>Zn(2+)</name>
        <dbReference type="ChEBI" id="CHEBI:29105"/>
        <label>1</label>
    </ligand>
</feature>
<dbReference type="GeneID" id="35596224"/>
<dbReference type="CDD" id="cd15489">
    <property type="entry name" value="PHD_SF"/>
    <property type="match status" value="1"/>
</dbReference>
<dbReference type="PANTHER" id="PTHR10333">
    <property type="entry name" value="INHIBITOR OF GROWTH PROTEIN"/>
    <property type="match status" value="1"/>
</dbReference>
<evidence type="ECO:0000256" key="2">
    <source>
        <dbReference type="ARBA" id="ARBA00022771"/>
    </source>
</evidence>